<organism evidence="3">
    <name type="scientific">Schistocephalus solidus</name>
    <name type="common">Tapeworm</name>
    <dbReference type="NCBI Taxonomy" id="70667"/>
    <lineage>
        <taxon>Eukaryota</taxon>
        <taxon>Metazoa</taxon>
        <taxon>Spiralia</taxon>
        <taxon>Lophotrochozoa</taxon>
        <taxon>Platyhelminthes</taxon>
        <taxon>Cestoda</taxon>
        <taxon>Eucestoda</taxon>
        <taxon>Diphyllobothriidea</taxon>
        <taxon>Diphyllobothriidae</taxon>
        <taxon>Schistocephalus</taxon>
    </lineage>
</organism>
<dbReference type="AlphaFoldDB" id="A0A183SK17"/>
<reference evidence="3" key="1">
    <citation type="submission" date="2016-06" db="UniProtKB">
        <authorList>
            <consortium name="WormBaseParasite"/>
        </authorList>
    </citation>
    <scope>IDENTIFICATION</scope>
</reference>
<dbReference type="EMBL" id="UYSU01032912">
    <property type="protein sequence ID" value="VDL90950.1"/>
    <property type="molecule type" value="Genomic_DNA"/>
</dbReference>
<evidence type="ECO:0000313" key="3">
    <source>
        <dbReference type="WBParaSite" id="SSLN_0000472001-mRNA-1"/>
    </source>
</evidence>
<reference evidence="1 2" key="2">
    <citation type="submission" date="2018-11" db="EMBL/GenBank/DDBJ databases">
        <authorList>
            <consortium name="Pathogen Informatics"/>
        </authorList>
    </citation>
    <scope>NUCLEOTIDE SEQUENCE [LARGE SCALE GENOMIC DNA]</scope>
    <source>
        <strain evidence="1 2">NST_G2</strain>
    </source>
</reference>
<sequence length="120" mass="12490">MLICKQVKYTPSSADLYPTLAHRQAAYAALRGAGCGADLNSDEGTGNSLFGRLSGSSSSSSSAYPAGDQSSVYYHQLQAHAATRQLLSDAALTAYSQGLSGMYASFVDYGEHILLKEGGG</sequence>
<gene>
    <name evidence="1" type="ORF">SSLN_LOCUS4565</name>
</gene>
<protein>
    <submittedName>
        <fullName evidence="3">Protein grainyhead</fullName>
    </submittedName>
</protein>
<evidence type="ECO:0000313" key="1">
    <source>
        <dbReference type="EMBL" id="VDL90950.1"/>
    </source>
</evidence>
<name>A0A183SK17_SCHSO</name>
<dbReference type="Proteomes" id="UP000275846">
    <property type="component" value="Unassembled WGS sequence"/>
</dbReference>
<keyword evidence="2" id="KW-1185">Reference proteome</keyword>
<proteinExistence type="predicted"/>
<dbReference type="WBParaSite" id="SSLN_0000472001-mRNA-1">
    <property type="protein sequence ID" value="SSLN_0000472001-mRNA-1"/>
    <property type="gene ID" value="SSLN_0000472001"/>
</dbReference>
<accession>A0A183SK17</accession>
<evidence type="ECO:0000313" key="2">
    <source>
        <dbReference type="Proteomes" id="UP000275846"/>
    </source>
</evidence>